<sequence length="158" mass="17413">MMWPVEILNNLQKTVLRNLRLSERIPEIRMAYKYLVALLNRSCRYRILNTHTATLGAGTSNPELKVQAPMTVDPIDVLLPHEHTGETEPDGEDPVPASDTTSGPGSVNPEQSIPYAGSRCNGGGSLTEARGDDYNLDEGGVELESDTDFALERRFTWA</sequence>
<comment type="caution">
    <text evidence="2">The sequence shown here is derived from an EMBL/GenBank/DDBJ whole genome shotgun (WGS) entry which is preliminary data.</text>
</comment>
<evidence type="ECO:0000313" key="3">
    <source>
        <dbReference type="Proteomes" id="UP001341840"/>
    </source>
</evidence>
<organism evidence="2 3">
    <name type="scientific">Stylosanthes scabra</name>
    <dbReference type="NCBI Taxonomy" id="79078"/>
    <lineage>
        <taxon>Eukaryota</taxon>
        <taxon>Viridiplantae</taxon>
        <taxon>Streptophyta</taxon>
        <taxon>Embryophyta</taxon>
        <taxon>Tracheophyta</taxon>
        <taxon>Spermatophyta</taxon>
        <taxon>Magnoliopsida</taxon>
        <taxon>eudicotyledons</taxon>
        <taxon>Gunneridae</taxon>
        <taxon>Pentapetalae</taxon>
        <taxon>rosids</taxon>
        <taxon>fabids</taxon>
        <taxon>Fabales</taxon>
        <taxon>Fabaceae</taxon>
        <taxon>Papilionoideae</taxon>
        <taxon>50 kb inversion clade</taxon>
        <taxon>dalbergioids sensu lato</taxon>
        <taxon>Dalbergieae</taxon>
        <taxon>Pterocarpus clade</taxon>
        <taxon>Stylosanthes</taxon>
    </lineage>
</organism>
<proteinExistence type="predicted"/>
<accession>A0ABU6U8P9</accession>
<evidence type="ECO:0000313" key="2">
    <source>
        <dbReference type="EMBL" id="MED6157214.1"/>
    </source>
</evidence>
<name>A0ABU6U8P9_9FABA</name>
<evidence type="ECO:0000256" key="1">
    <source>
        <dbReference type="SAM" id="MobiDB-lite"/>
    </source>
</evidence>
<feature type="compositionally biased region" description="Polar residues" evidence="1">
    <location>
        <begin position="98"/>
        <end position="111"/>
    </location>
</feature>
<dbReference type="EMBL" id="JASCZI010120898">
    <property type="protein sequence ID" value="MED6157214.1"/>
    <property type="molecule type" value="Genomic_DNA"/>
</dbReference>
<keyword evidence="3" id="KW-1185">Reference proteome</keyword>
<protein>
    <submittedName>
        <fullName evidence="2">Uncharacterized protein</fullName>
    </submittedName>
</protein>
<dbReference type="Proteomes" id="UP001341840">
    <property type="component" value="Unassembled WGS sequence"/>
</dbReference>
<feature type="region of interest" description="Disordered" evidence="1">
    <location>
        <begin position="78"/>
        <end position="140"/>
    </location>
</feature>
<reference evidence="2 3" key="1">
    <citation type="journal article" date="2023" name="Plants (Basel)">
        <title>Bridging the Gap: Combining Genomics and Transcriptomics Approaches to Understand Stylosanthes scabra, an Orphan Legume from the Brazilian Caatinga.</title>
        <authorList>
            <person name="Ferreira-Neto J.R.C."/>
            <person name="da Silva M.D."/>
            <person name="Binneck E."/>
            <person name="de Melo N.F."/>
            <person name="da Silva R.H."/>
            <person name="de Melo A.L.T.M."/>
            <person name="Pandolfi V."/>
            <person name="Bustamante F.O."/>
            <person name="Brasileiro-Vidal A.C."/>
            <person name="Benko-Iseppon A.M."/>
        </authorList>
    </citation>
    <scope>NUCLEOTIDE SEQUENCE [LARGE SCALE GENOMIC DNA]</scope>
    <source>
        <tissue evidence="2">Leaves</tissue>
    </source>
</reference>
<gene>
    <name evidence="2" type="ORF">PIB30_021207</name>
</gene>